<accession>A0A4S2FPE0</accession>
<dbReference type="RefSeq" id="WP_025019738.1">
    <property type="nucleotide sequence ID" value="NZ_SRYJ01000015.1"/>
</dbReference>
<dbReference type="Proteomes" id="UP000310760">
    <property type="component" value="Unassembled WGS sequence"/>
</dbReference>
<gene>
    <name evidence="1" type="ORF">E5339_08165</name>
</gene>
<dbReference type="EMBL" id="SRYJ01000015">
    <property type="protein sequence ID" value="TGY70902.1"/>
    <property type="molecule type" value="Genomic_DNA"/>
</dbReference>
<comment type="caution">
    <text evidence="1">The sequence shown here is derived from an EMBL/GenBank/DDBJ whole genome shotgun (WGS) entry which is preliminary data.</text>
</comment>
<reference evidence="1 2" key="1">
    <citation type="submission" date="2019-04" db="EMBL/GenBank/DDBJ databases">
        <title>Microbes associate with the intestines of laboratory mice.</title>
        <authorList>
            <person name="Navarre W."/>
            <person name="Wong E."/>
            <person name="Huang K."/>
            <person name="Tropini C."/>
            <person name="Ng K."/>
            <person name="Yu B."/>
        </authorList>
    </citation>
    <scope>NUCLEOTIDE SEQUENCE [LARGE SCALE GENOMIC DNA]</scope>
    <source>
        <strain evidence="1 2">NM22_B1</strain>
    </source>
</reference>
<evidence type="ECO:0000313" key="2">
    <source>
        <dbReference type="Proteomes" id="UP000310760"/>
    </source>
</evidence>
<dbReference type="Pfam" id="PF05973">
    <property type="entry name" value="Gp49"/>
    <property type="match status" value="1"/>
</dbReference>
<protein>
    <submittedName>
        <fullName evidence="1">Type II toxin-antitoxin system RelE/ParE family toxin</fullName>
    </submittedName>
</protein>
<name>A0A4S2FPE0_9BACT</name>
<proteinExistence type="predicted"/>
<dbReference type="AlphaFoldDB" id="A0A4S2FPE0"/>
<dbReference type="InterPro" id="IPR009241">
    <property type="entry name" value="HigB-like"/>
</dbReference>
<evidence type="ECO:0000313" key="1">
    <source>
        <dbReference type="EMBL" id="TGY70902.1"/>
    </source>
</evidence>
<organism evidence="1 2">
    <name type="scientific">Phocaeicola sartorii</name>
    <dbReference type="NCBI Taxonomy" id="671267"/>
    <lineage>
        <taxon>Bacteria</taxon>
        <taxon>Pseudomonadati</taxon>
        <taxon>Bacteroidota</taxon>
        <taxon>Bacteroidia</taxon>
        <taxon>Bacteroidales</taxon>
        <taxon>Bacteroidaceae</taxon>
        <taxon>Phocaeicola</taxon>
    </lineage>
</organism>
<dbReference type="InterPro" id="IPR035093">
    <property type="entry name" value="RelE/ParE_toxin_dom_sf"/>
</dbReference>
<sequence>MKVRNVIAYKHYFIDFVKSLSEKMQDKVVKTIQYVETLQIVPEKYLKHIEGTKGLYEIRIKFASDIIRVFCFFDGEKMVILLSGFQKKTQKTPKKEIDRAVRLMQEYFNEKEKERK</sequence>
<dbReference type="Gene3D" id="3.30.2310.20">
    <property type="entry name" value="RelE-like"/>
    <property type="match status" value="1"/>
</dbReference>